<dbReference type="STRING" id="48709.A0A1D2M6G9"/>
<dbReference type="Pfam" id="PF04851">
    <property type="entry name" value="ResIII"/>
    <property type="match status" value="1"/>
</dbReference>
<proteinExistence type="predicted"/>
<dbReference type="GO" id="GO:0016787">
    <property type="term" value="F:hydrolase activity"/>
    <property type="evidence" value="ECO:0007669"/>
    <property type="project" value="InterPro"/>
</dbReference>
<dbReference type="GO" id="GO:0003677">
    <property type="term" value="F:DNA binding"/>
    <property type="evidence" value="ECO:0007669"/>
    <property type="project" value="InterPro"/>
</dbReference>
<dbReference type="Proteomes" id="UP000094527">
    <property type="component" value="Unassembled WGS sequence"/>
</dbReference>
<organism evidence="3 4">
    <name type="scientific">Orchesella cincta</name>
    <name type="common">Springtail</name>
    <name type="synonym">Podura cincta</name>
    <dbReference type="NCBI Taxonomy" id="48709"/>
    <lineage>
        <taxon>Eukaryota</taxon>
        <taxon>Metazoa</taxon>
        <taxon>Ecdysozoa</taxon>
        <taxon>Arthropoda</taxon>
        <taxon>Hexapoda</taxon>
        <taxon>Collembola</taxon>
        <taxon>Entomobryomorpha</taxon>
        <taxon>Entomobryoidea</taxon>
        <taxon>Orchesellidae</taxon>
        <taxon>Orchesellinae</taxon>
        <taxon>Orchesella</taxon>
    </lineage>
</organism>
<reference evidence="3 4" key="1">
    <citation type="journal article" date="2016" name="Genome Biol. Evol.">
        <title>Gene Family Evolution Reflects Adaptation to Soil Environmental Stressors in the Genome of the Collembolan Orchesella cincta.</title>
        <authorList>
            <person name="Faddeeva-Vakhrusheva A."/>
            <person name="Derks M.F."/>
            <person name="Anvar S.Y."/>
            <person name="Agamennone V."/>
            <person name="Suring W."/>
            <person name="Smit S."/>
            <person name="van Straalen N.M."/>
            <person name="Roelofs D."/>
        </authorList>
    </citation>
    <scope>NUCLEOTIDE SEQUENCE [LARGE SCALE GENOMIC DNA]</scope>
    <source>
        <tissue evidence="3">Mixed pool</tissue>
    </source>
</reference>
<dbReference type="AlphaFoldDB" id="A0A1D2M6G9"/>
<dbReference type="InterPro" id="IPR027417">
    <property type="entry name" value="P-loop_NTPase"/>
</dbReference>
<gene>
    <name evidence="3" type="ORF">Ocin01_18126</name>
</gene>
<dbReference type="SUPFAM" id="SSF52540">
    <property type="entry name" value="P-loop containing nucleoside triphosphate hydrolases"/>
    <property type="match status" value="1"/>
</dbReference>
<name>A0A1D2M6G9_ORCCI</name>
<accession>A0A1D2M6G9</accession>
<feature type="domain" description="Helicase ATP-binding" evidence="2">
    <location>
        <begin position="368"/>
        <end position="571"/>
    </location>
</feature>
<evidence type="ECO:0000313" key="3">
    <source>
        <dbReference type="EMBL" id="ODM88556.1"/>
    </source>
</evidence>
<dbReference type="InterPro" id="IPR006935">
    <property type="entry name" value="Helicase/UvrB_N"/>
</dbReference>
<protein>
    <recommendedName>
        <fullName evidence="2">Helicase ATP-binding domain-containing protein</fullName>
    </recommendedName>
</protein>
<dbReference type="SMART" id="SM00487">
    <property type="entry name" value="DEXDc"/>
    <property type="match status" value="1"/>
</dbReference>
<comment type="caution">
    <text evidence="3">The sequence shown here is derived from an EMBL/GenBank/DDBJ whole genome shotgun (WGS) entry which is preliminary data.</text>
</comment>
<dbReference type="EMBL" id="LJIJ01003427">
    <property type="protein sequence ID" value="ODM88556.1"/>
    <property type="molecule type" value="Genomic_DNA"/>
</dbReference>
<dbReference type="InterPro" id="IPR014001">
    <property type="entry name" value="Helicase_ATP-bd"/>
</dbReference>
<dbReference type="OrthoDB" id="16911at2759"/>
<evidence type="ECO:0000313" key="4">
    <source>
        <dbReference type="Proteomes" id="UP000094527"/>
    </source>
</evidence>
<evidence type="ECO:0000259" key="2">
    <source>
        <dbReference type="SMART" id="SM00487"/>
    </source>
</evidence>
<evidence type="ECO:0000256" key="1">
    <source>
        <dbReference type="SAM" id="MobiDB-lite"/>
    </source>
</evidence>
<feature type="region of interest" description="Disordered" evidence="1">
    <location>
        <begin position="1"/>
        <end position="51"/>
    </location>
</feature>
<sequence>MLRGRDPHQKYPLLPPPLKRFDEEDDVDHSDNFESESPQSEDSLPPAPWNELPNECRGVHPRWKSGMDSLLEQACLEGWTKWKPWCSSSPFLNSGVTYGFPILKAAASSKGFNLNSSLFPSSILDKTHQGNPFPTKSTFLKFITSHRFHYERNVLMKVEEFFSNWGNHLTSLTLWSFTTQAKIRPKGLQIILQNTPNLKALTLNGMSIDLTRSKSLFENEEARLPPLSKLEHVLITDVYSEGNDPVAEEHNLCNWVLDPYKQQLVGLETDSHFGGGGHESPLNYANLKQLKMWMPKAVVMKAPLSCPQLERLSLRELSLLLVFRRGQYPLEMASSAREQLFRKRTPSKYEEKGKDFRTYLNEMLRDKDYRFFYEYQMRAVMSTERFLLIDEAETQSVKRVESEAVLIVAPTGSGKSGMIMLLPRRRVFFQVTGFCKKENSDECDDEGLENLLETGMIITDANQIHSRLPNLVIVNAQKFGGKSRLSLEYDNREIVDDVGSFFSQFDTLIVDEAHHYPAKTWLKIVQEFKKPAPGMQKQIIFITATPYRSIRKTIRRQEFTDSGKRSELVWISSDFWNRIESWSQE</sequence>
<dbReference type="GO" id="GO:0005524">
    <property type="term" value="F:ATP binding"/>
    <property type="evidence" value="ECO:0007669"/>
    <property type="project" value="InterPro"/>
</dbReference>
<keyword evidence="4" id="KW-1185">Reference proteome</keyword>
<dbReference type="Gene3D" id="3.40.50.300">
    <property type="entry name" value="P-loop containing nucleotide triphosphate hydrolases"/>
    <property type="match status" value="1"/>
</dbReference>